<name>A0A8S1HGW4_9PELO</name>
<evidence type="ECO:0000256" key="3">
    <source>
        <dbReference type="ARBA" id="ARBA00023054"/>
    </source>
</evidence>
<dbReference type="CDD" id="cd11837">
    <property type="entry name" value="SH3_Intersectin_2"/>
    <property type="match status" value="1"/>
</dbReference>
<evidence type="ECO:0000256" key="5">
    <source>
        <dbReference type="PROSITE-ProRule" id="PRU00192"/>
    </source>
</evidence>
<dbReference type="SMART" id="SM00326">
    <property type="entry name" value="SH3"/>
    <property type="match status" value="5"/>
</dbReference>
<evidence type="ECO:0000259" key="7">
    <source>
        <dbReference type="PROSITE" id="PS50002"/>
    </source>
</evidence>
<evidence type="ECO:0000313" key="9">
    <source>
        <dbReference type="Proteomes" id="UP000835052"/>
    </source>
</evidence>
<dbReference type="EMBL" id="CAJGYM010000036">
    <property type="protein sequence ID" value="CAD6193608.1"/>
    <property type="molecule type" value="Genomic_DNA"/>
</dbReference>
<dbReference type="CDD" id="cd00174">
    <property type="entry name" value="SH3"/>
    <property type="match status" value="1"/>
</dbReference>
<accession>A0A8S1HGW4</accession>
<dbReference type="PROSITE" id="PS50002">
    <property type="entry name" value="SH3"/>
    <property type="match status" value="5"/>
</dbReference>
<organism evidence="8 9">
    <name type="scientific">Caenorhabditis auriculariae</name>
    <dbReference type="NCBI Taxonomy" id="2777116"/>
    <lineage>
        <taxon>Eukaryota</taxon>
        <taxon>Metazoa</taxon>
        <taxon>Ecdysozoa</taxon>
        <taxon>Nematoda</taxon>
        <taxon>Chromadorea</taxon>
        <taxon>Rhabditida</taxon>
        <taxon>Rhabditina</taxon>
        <taxon>Rhabditomorpha</taxon>
        <taxon>Rhabditoidea</taxon>
        <taxon>Rhabditidae</taxon>
        <taxon>Peloderinae</taxon>
        <taxon>Caenorhabditis</taxon>
    </lineage>
</organism>
<feature type="domain" description="SH3" evidence="7">
    <location>
        <begin position="234"/>
        <end position="295"/>
    </location>
</feature>
<dbReference type="Pfam" id="PF14604">
    <property type="entry name" value="SH3_9"/>
    <property type="match status" value="1"/>
</dbReference>
<evidence type="ECO:0000313" key="8">
    <source>
        <dbReference type="EMBL" id="CAD6193608.1"/>
    </source>
</evidence>
<evidence type="ECO:0000256" key="2">
    <source>
        <dbReference type="ARBA" id="ARBA00022443"/>
    </source>
</evidence>
<sequence length="644" mass="71453">MQALDEKSTDLEGDVSKARERIAEITKEIENMRGDRDEKVSNVQNLQKENQKLAIESQEMSHQLLHFQSAHKETSSRKTALEELRQRKAAIMKRVEEVTKSLEEEKSRKAKMREDLNQKEAAYRETVHSRLLTFREEYRKALELLSHAQKQAQTKLAELDAEQRQKREEEARNIALQAAASAPAPAPVPPVASFQQSHLYDEPPQVAPVATSNPVIPTSESRISSTSLTEINTHETSKCRAIFPFEARSEDELSFEPGDVIIVFQGHAAEPGWGAGQLRDKVGWFPEAFVEPIAAIPSHGNEPPIQNMPPNVTPSCSLDRIPEEGVMRKQDSVLSNISNNDASKKVICRCIAQFQWRARNEDDLSFSKGDTIDVFEQQDMKWNGRKSNGESGWFPKSYVKVISQNGSVDLDGSAHNSIDQISADLNSAHISNAAAPAPTQSGEWYVAVFDFEPVESTDLGLKHGDKILVTEKNDAWWKGVCNGKEGIFPANYVEPAVGSPVAASNGHQIVPNGSTCQARAIVDFQGTAPNQLTIKCGDVIEVREKSASGWWEGEIKQNGTPKRAGWFPGEYVKVIEGNQPTTMAENHAVALFDYEASQPDELSFKVGDIIVVAEKSDVEWWSGNKIQDVGATPQLFPANYVKLQ</sequence>
<dbReference type="AlphaFoldDB" id="A0A8S1HGW4"/>
<feature type="coiled-coil region" evidence="6">
    <location>
        <begin position="1"/>
        <end position="179"/>
    </location>
</feature>
<dbReference type="InterPro" id="IPR001452">
    <property type="entry name" value="SH3_domain"/>
</dbReference>
<evidence type="ECO:0000256" key="6">
    <source>
        <dbReference type="SAM" id="Coils"/>
    </source>
</evidence>
<dbReference type="Proteomes" id="UP000835052">
    <property type="component" value="Unassembled WGS sequence"/>
</dbReference>
<keyword evidence="3 6" id="KW-0175">Coiled coil</keyword>
<dbReference type="SUPFAM" id="SSF50044">
    <property type="entry name" value="SH3-domain"/>
    <property type="match status" value="5"/>
</dbReference>
<feature type="domain" description="SH3" evidence="7">
    <location>
        <begin position="440"/>
        <end position="498"/>
    </location>
</feature>
<comment type="subcellular location">
    <subcellularLocation>
        <location evidence="1">Membrane</location>
        <topology evidence="1">Peripheral membrane protein</topology>
    </subcellularLocation>
</comment>
<evidence type="ECO:0000256" key="4">
    <source>
        <dbReference type="ARBA" id="ARBA00023136"/>
    </source>
</evidence>
<dbReference type="CDD" id="cd11839">
    <property type="entry name" value="SH3_Intersectin_4"/>
    <property type="match status" value="1"/>
</dbReference>
<keyword evidence="2 5" id="KW-0728">SH3 domain</keyword>
<dbReference type="OrthoDB" id="2015333at2759"/>
<comment type="caution">
    <text evidence="8">The sequence shown here is derived from an EMBL/GenBank/DDBJ whole genome shotgun (WGS) entry which is preliminary data.</text>
</comment>
<protein>
    <recommendedName>
        <fullName evidence="7">SH3 domain-containing protein</fullName>
    </recommendedName>
</protein>
<dbReference type="Pfam" id="PF00018">
    <property type="entry name" value="SH3_1"/>
    <property type="match status" value="3"/>
</dbReference>
<dbReference type="InterPro" id="IPR050384">
    <property type="entry name" value="Endophilin_SH3RF"/>
</dbReference>
<gene>
    <name evidence="8" type="ORF">CAUJ_LOCUS9527</name>
</gene>
<evidence type="ECO:0000256" key="1">
    <source>
        <dbReference type="ARBA" id="ARBA00004170"/>
    </source>
</evidence>
<keyword evidence="4" id="KW-0472">Membrane</keyword>
<dbReference type="Gene3D" id="2.30.30.40">
    <property type="entry name" value="SH3 Domains"/>
    <property type="match status" value="5"/>
</dbReference>
<feature type="domain" description="SH3" evidence="7">
    <location>
        <begin position="583"/>
        <end position="644"/>
    </location>
</feature>
<dbReference type="PANTHER" id="PTHR14167:SF81">
    <property type="entry name" value="ENDOPHILIN-A"/>
    <property type="match status" value="1"/>
</dbReference>
<dbReference type="PANTHER" id="PTHR14167">
    <property type="entry name" value="SH3 DOMAIN-CONTAINING"/>
    <property type="match status" value="1"/>
</dbReference>
<proteinExistence type="predicted"/>
<dbReference type="PRINTS" id="PR00499">
    <property type="entry name" value="P67PHOX"/>
</dbReference>
<dbReference type="InterPro" id="IPR036028">
    <property type="entry name" value="SH3-like_dom_sf"/>
</dbReference>
<dbReference type="Pfam" id="PF07653">
    <property type="entry name" value="SH3_2"/>
    <property type="match status" value="1"/>
</dbReference>
<reference evidence="8" key="1">
    <citation type="submission" date="2020-10" db="EMBL/GenBank/DDBJ databases">
        <authorList>
            <person name="Kikuchi T."/>
        </authorList>
    </citation>
    <scope>NUCLEOTIDE SEQUENCE</scope>
    <source>
        <strain evidence="8">NKZ352</strain>
    </source>
</reference>
<feature type="domain" description="SH3" evidence="7">
    <location>
        <begin position="513"/>
        <end position="577"/>
    </location>
</feature>
<keyword evidence="9" id="KW-1185">Reference proteome</keyword>
<dbReference type="PRINTS" id="PR00452">
    <property type="entry name" value="SH3DOMAIN"/>
</dbReference>
<feature type="domain" description="SH3" evidence="7">
    <location>
        <begin position="343"/>
        <end position="404"/>
    </location>
</feature>